<evidence type="ECO:0000313" key="1">
    <source>
        <dbReference type="EMBL" id="AMU89876.1"/>
    </source>
</evidence>
<dbReference type="AlphaFoldDB" id="A0AAC8Z125"/>
<name>A0AAC8Z125_SPHMC</name>
<reference evidence="2" key="1">
    <citation type="submission" date="2015-11" db="EMBL/GenBank/DDBJ databases">
        <title>Complete genome sequence of a polyethylene-glycol degrader Sphingopyxis macrogoltabida 203N (NBRC 111659).</title>
        <authorList>
            <person name="Yoshiyuki O."/>
            <person name="Shouta N."/>
            <person name="Nagata Y."/>
            <person name="Numata M."/>
            <person name="Tsuchikane K."/>
            <person name="Hosoyama A."/>
            <person name="Yamazoe A."/>
            <person name="Tsuda M."/>
            <person name="Fujita N."/>
            <person name="Kawai F."/>
        </authorList>
    </citation>
    <scope>NUCLEOTIDE SEQUENCE [LARGE SCALE GENOMIC DNA]</scope>
    <source>
        <strain evidence="2">203N</strain>
    </source>
</reference>
<proteinExistence type="predicted"/>
<accession>A0AAC8Z125</accession>
<gene>
    <name evidence="1" type="ORF">ATM17_12605</name>
</gene>
<sequence>MADRSGFNRFFQPTLGDMLRIGVGAKVACNRCQCERVINLEMLIAKVGPSYSLFNRRCRCKLLPGCQGWNYFLHDRSGVWLPFRDAAAADRWLAG</sequence>
<dbReference type="EMBL" id="CP013344">
    <property type="protein sequence ID" value="AMU89876.1"/>
    <property type="molecule type" value="Genomic_DNA"/>
</dbReference>
<evidence type="ECO:0000313" key="2">
    <source>
        <dbReference type="Proteomes" id="UP000076088"/>
    </source>
</evidence>
<dbReference type="Proteomes" id="UP000076088">
    <property type="component" value="Chromosome"/>
</dbReference>
<dbReference type="KEGG" id="smaz:LH19_07225"/>
<protein>
    <submittedName>
        <fullName evidence="1">Uncharacterized protein</fullName>
    </submittedName>
</protein>
<organism evidence="1 2">
    <name type="scientific">Sphingopyxis macrogoltabida</name>
    <name type="common">Sphingomonas macrogoltabidus</name>
    <dbReference type="NCBI Taxonomy" id="33050"/>
    <lineage>
        <taxon>Bacteria</taxon>
        <taxon>Pseudomonadati</taxon>
        <taxon>Pseudomonadota</taxon>
        <taxon>Alphaproteobacteria</taxon>
        <taxon>Sphingomonadales</taxon>
        <taxon>Sphingomonadaceae</taxon>
        <taxon>Sphingopyxis</taxon>
    </lineage>
</organism>
<keyword evidence="2" id="KW-1185">Reference proteome</keyword>
<reference evidence="1 2" key="2">
    <citation type="journal article" date="2016" name="Genome Announc.">
        <title>Complete Genome Sequence of Sphingopyxis macrogoltabida Strain 203N (NBRC 111659), a Polyethylene Glycol Degrader.</title>
        <authorList>
            <person name="Ohtsubo Y."/>
            <person name="Nonoyama S."/>
            <person name="Nagata Y."/>
            <person name="Numata M."/>
            <person name="Tsuchikane K."/>
            <person name="Hosoyama A."/>
            <person name="Yamazoe A."/>
            <person name="Tsuda M."/>
            <person name="Fujita N."/>
            <person name="Kawai F."/>
        </authorList>
    </citation>
    <scope>NUCLEOTIDE SEQUENCE [LARGE SCALE GENOMIC DNA]</scope>
    <source>
        <strain evidence="1 2">203N</strain>
    </source>
</reference>